<dbReference type="NCBIfam" id="TIGR04131">
    <property type="entry name" value="Bac_Flav_CTERM"/>
    <property type="match status" value="1"/>
</dbReference>
<dbReference type="InterPro" id="IPR036415">
    <property type="entry name" value="Lamin_tail_dom_sf"/>
</dbReference>
<dbReference type="KEGG" id="fse:DI487_05770"/>
<dbReference type="Pfam" id="PF00431">
    <property type="entry name" value="CUB"/>
    <property type="match status" value="1"/>
</dbReference>
<dbReference type="Pfam" id="PF00932">
    <property type="entry name" value="LTD"/>
    <property type="match status" value="1"/>
</dbReference>
<feature type="domain" description="Fibronectin type-III" evidence="6">
    <location>
        <begin position="191"/>
        <end position="280"/>
    </location>
</feature>
<evidence type="ECO:0000256" key="1">
    <source>
        <dbReference type="ARBA" id="ARBA00022729"/>
    </source>
</evidence>
<dbReference type="Pfam" id="PF00041">
    <property type="entry name" value="fn3"/>
    <property type="match status" value="2"/>
</dbReference>
<dbReference type="PANTHER" id="PTHR46708">
    <property type="entry name" value="TENASCIN"/>
    <property type="match status" value="1"/>
</dbReference>
<dbReference type="InterPro" id="IPR013783">
    <property type="entry name" value="Ig-like_fold"/>
</dbReference>
<dbReference type="Gene3D" id="2.60.40.1220">
    <property type="match status" value="1"/>
</dbReference>
<feature type="signal peptide" evidence="4">
    <location>
        <begin position="1"/>
        <end position="18"/>
    </location>
</feature>
<feature type="domain" description="CUB" evidence="5">
    <location>
        <begin position="494"/>
        <end position="600"/>
    </location>
</feature>
<dbReference type="InterPro" id="IPR036116">
    <property type="entry name" value="FN3_sf"/>
</dbReference>
<evidence type="ECO:0000259" key="5">
    <source>
        <dbReference type="PROSITE" id="PS01180"/>
    </source>
</evidence>
<dbReference type="InterPro" id="IPR000859">
    <property type="entry name" value="CUB_dom"/>
</dbReference>
<feature type="domain" description="Fibronectin type-III" evidence="6">
    <location>
        <begin position="395"/>
        <end position="492"/>
    </location>
</feature>
<dbReference type="RefSeq" id="WP_109568784.1">
    <property type="nucleotide sequence ID" value="NZ_CP029463.1"/>
</dbReference>
<evidence type="ECO:0000256" key="2">
    <source>
        <dbReference type="ARBA" id="ARBA00022737"/>
    </source>
</evidence>
<sequence length="2015" mass="212870">MKKLLLFFMSLSFLFSSGQVLFEGFEGTSTPAAGDWSLGSGTWKIFDNGIGLAQTWQPTTSAVYAGSRAAFLNKENVTDGTTALDWLVTPQVAVPADGQLRFFTRKTQAANYGSIYTIRVSTATQTTATDFTIVQTWTESDLVANFSVYEQKVVDLAAYIGQNVYIAFVMETDNGDRWLVDNVYVDSKCDPVTALTAGSISDTSADLSWTSGAPIYEIEYGITGFAPGTGTVITNITGNNYLLTGLVAGTTYDYYVRADCGGENYSDWTTDPYTFTTALCPIANQCVFNFIMTDSGGNGWQGNTMTISQNGVDVATIGSTFTSGGGPVTVGVPLCQGQPYQLFWNSGGTSPTQVGIEIQNPSTGTTEFTHAPGTNLQNSILFQSVAACTPPTCPQPTNITVSGVNADSGLITWTDNTSGNASEWNIVIQPAGTGYPDATTTITATVNSTSYNFSGLNSDTEYEVYINAICDATTTPDPSFWSGPQNFATTKDYCGGDSFTDSGGTGGNYSNNENVITTICPDNPGDIVTVIFNSFQTESCCDHLLVYDGDNTSAPLLGDYVGTNIPPILVSTAASGCLTFHFTSDSSVVYSGWDATVICGPPPACAQPTDLSATNITSDSATLSWTDNNTPAISSWQIVVQPVGSGYPTSSSTTIPVTSTTYTVQNLDPNTSYEYYVLADCGATDGVSYWTGPLAFNTLFPGCNGSDPAGNECVTAVPVCTLDGYCGNTSGTYTVNTWPELSSAFCGSIENNSFLTFQATSTSITLDVNVGNCTNGSGIQFMVFTATQCGSGPVTEIECFFSMNPGVNTLNITGLTPGVTYYLMIDGFAGAICDYSVSVAAGSGGSTATNVNIVEDDTTICMGESITLNATGGNGVFNWSTDWSPAPELDTTTGNIVVFTPTAPGVYTITTETDDTNTICATSDFVVITVLDDTDPSFSNPGPICQGSPNVTLPTSDSNGITGTWTQGGTAVTEIDATTAGIYDYIFTPDASFQCADPFTMQVQVLATCTFNAYSTAVYLDNCETTDPGEYFNTTGSDSFDGGTLNTFSNNDLGTYVQNSGNLVLKGGALKSFKTATSNVCGGNMYYRVYEASATPGTFTTIPFAYVEDCGAGNTFTSGAVCNPGDQIWAELSQAIDLTTNAPGDYYLEVYYDLVGDNNDPTQCDDTILVDNAGNNFVASFSIQNTPSFTQQNEECNSSNAVITIAGFNPGDVYAVTYQDDTTVVGPVNYTATSNGDIIITGLDAGTYSDFSFVINGCTISDPTPIVITNFAPVVTQVTSNDPICYGEDAVFTVVATPNFNIRYTINGGAPQTIGVDNTGITTITIPAPAVGTVDLALTNIFNTVCDVTVFDTSSVTVNPLPTASISAASPYTCLGTDAIFNITGTADAEVNYSVNGGATQMLTLDATGNYVLNITSTTNLEVVLLDVTNPTTNCTNTIAGQVATVAIVSVPDVTLDEVVQPTCDVQEGTITIAEPLISQLNYPGNLFISEVTDASNNGSSQVKLNYIEIYNGTGAPVDLSNYKVKVDANVDCEITLSGMLANDDLIVVKYGTATPIAGVAYDFEFTGCTGDINNNDMVLLTDLNDVVIDVWGQLTYFTPGNQVGYNYKRNTLGTTLPSPIWDPADWTVTDWTSYATDDYSDVGIYTLFVASYEYILSDGTNSTTITVPDPNDLSQLPTFTNVTPGTYTVTAYDTAVGCYSASLSVTIDPAPAAVQATFDPVTLCLGDINNIALPTTSLEGYTGQWTYGGTAVTDIDTSVAGTFTYDFTPDAGQCATAGTLAVTITDAAPATFNPVTLCLDDVNAANIALPATSLEGYTGQWTYGGTAVTNIDTSVAGTFTYDFTPDGGQCAAQGTLDVTISDKLNVSFESVEICANAALEFPVESYEGYSLTGTWNPSEIATSIGTYTYTFTPDDVCYAQGTFVVDVIACEIPKGISPNGDGLNDEWDLTSFNVTKVEIFNRYGLKVYSKSGYTDEWHGQSDNGNDLPSATYYYVVEFNDMPTRTGWVYINREE</sequence>
<dbReference type="EMBL" id="CP029463">
    <property type="protein sequence ID" value="AWM13415.1"/>
    <property type="molecule type" value="Genomic_DNA"/>
</dbReference>
<reference evidence="8 9" key="1">
    <citation type="submission" date="2018-05" db="EMBL/GenBank/DDBJ databases">
        <title>Flavobacterium sp. MEBiC07310.</title>
        <authorList>
            <person name="Baek K."/>
        </authorList>
    </citation>
    <scope>NUCLEOTIDE SEQUENCE [LARGE SCALE GENOMIC DNA]</scope>
    <source>
        <strain evidence="8 9">MEBiC07310</strain>
    </source>
</reference>
<organism evidence="8 9">
    <name type="scientific">Flavobacterium sediminis</name>
    <dbReference type="NCBI Taxonomy" id="2201181"/>
    <lineage>
        <taxon>Bacteria</taxon>
        <taxon>Pseudomonadati</taxon>
        <taxon>Bacteroidota</taxon>
        <taxon>Flavobacteriia</taxon>
        <taxon>Flavobacteriales</taxon>
        <taxon>Flavobacteriaceae</taxon>
        <taxon>Flavobacterium</taxon>
    </lineage>
</organism>
<evidence type="ECO:0000256" key="4">
    <source>
        <dbReference type="SAM" id="SignalP"/>
    </source>
</evidence>
<feature type="domain" description="LTD" evidence="7">
    <location>
        <begin position="1475"/>
        <end position="1637"/>
    </location>
</feature>
<feature type="domain" description="Fibronectin type-III" evidence="6">
    <location>
        <begin position="607"/>
        <end position="701"/>
    </location>
</feature>
<gene>
    <name evidence="8" type="ORF">DI487_05770</name>
</gene>
<keyword evidence="9" id="KW-1185">Reference proteome</keyword>
<dbReference type="SUPFAM" id="SSF49854">
    <property type="entry name" value="Spermadhesin, CUB domain"/>
    <property type="match status" value="1"/>
</dbReference>
<evidence type="ECO:0000313" key="8">
    <source>
        <dbReference type="EMBL" id="AWM13415.1"/>
    </source>
</evidence>
<dbReference type="PROSITE" id="PS51841">
    <property type="entry name" value="LTD"/>
    <property type="match status" value="1"/>
</dbReference>
<dbReference type="SUPFAM" id="SSF74853">
    <property type="entry name" value="Lamin A/C globular tail domain"/>
    <property type="match status" value="1"/>
</dbReference>
<dbReference type="Pfam" id="PF13585">
    <property type="entry name" value="CHU_C"/>
    <property type="match status" value="1"/>
</dbReference>
<dbReference type="InterPro" id="IPR014755">
    <property type="entry name" value="Cu-Rt/internalin_Ig-like"/>
</dbReference>
<dbReference type="SMART" id="SM00042">
    <property type="entry name" value="CUB"/>
    <property type="match status" value="1"/>
</dbReference>
<dbReference type="OrthoDB" id="608579at2"/>
<dbReference type="Gene3D" id="2.60.120.200">
    <property type="match status" value="1"/>
</dbReference>
<dbReference type="Proteomes" id="UP000245429">
    <property type="component" value="Chromosome"/>
</dbReference>
<dbReference type="SMART" id="SM00060">
    <property type="entry name" value="FN3"/>
    <property type="match status" value="3"/>
</dbReference>
<dbReference type="InterPro" id="IPR026341">
    <property type="entry name" value="T9SS_type_B"/>
</dbReference>
<dbReference type="CDD" id="cd00063">
    <property type="entry name" value="FN3"/>
    <property type="match status" value="3"/>
</dbReference>
<dbReference type="PROSITE" id="PS50853">
    <property type="entry name" value="FN3"/>
    <property type="match status" value="3"/>
</dbReference>
<dbReference type="PANTHER" id="PTHR46708:SF2">
    <property type="entry name" value="FIBRONECTIN TYPE-III DOMAIN-CONTAINING PROTEIN"/>
    <property type="match status" value="1"/>
</dbReference>
<dbReference type="PROSITE" id="PS01180">
    <property type="entry name" value="CUB"/>
    <property type="match status" value="1"/>
</dbReference>
<evidence type="ECO:0000256" key="3">
    <source>
        <dbReference type="ARBA" id="ARBA00023157"/>
    </source>
</evidence>
<dbReference type="InterPro" id="IPR003961">
    <property type="entry name" value="FN3_dom"/>
</dbReference>
<dbReference type="SUPFAM" id="SSF49265">
    <property type="entry name" value="Fibronectin type III"/>
    <property type="match status" value="2"/>
</dbReference>
<protein>
    <recommendedName>
        <fullName evidence="10">Adhesin</fullName>
    </recommendedName>
</protein>
<keyword evidence="2" id="KW-0677">Repeat</keyword>
<feature type="chain" id="PRO_5015857747" description="Adhesin" evidence="4">
    <location>
        <begin position="19"/>
        <end position="2015"/>
    </location>
</feature>
<dbReference type="Gene3D" id="2.60.120.290">
    <property type="entry name" value="Spermadhesin, CUB domain"/>
    <property type="match status" value="1"/>
</dbReference>
<accession>A0A2U8QUE7</accession>
<evidence type="ECO:0008006" key="10">
    <source>
        <dbReference type="Google" id="ProtNLM"/>
    </source>
</evidence>
<dbReference type="InterPro" id="IPR050991">
    <property type="entry name" value="ECM_Regulatory_Proteins"/>
</dbReference>
<keyword evidence="1 4" id="KW-0732">Signal</keyword>
<dbReference type="CDD" id="cd00041">
    <property type="entry name" value="CUB"/>
    <property type="match status" value="1"/>
</dbReference>
<evidence type="ECO:0000259" key="7">
    <source>
        <dbReference type="PROSITE" id="PS51841"/>
    </source>
</evidence>
<proteinExistence type="predicted"/>
<dbReference type="InterPro" id="IPR035914">
    <property type="entry name" value="Sperma_CUB_dom_sf"/>
</dbReference>
<dbReference type="InterPro" id="IPR001322">
    <property type="entry name" value="Lamin_tail_dom"/>
</dbReference>
<dbReference type="NCBIfam" id="NF038128">
    <property type="entry name" value="choice_anch_J"/>
    <property type="match status" value="1"/>
</dbReference>
<name>A0A2U8QUE7_9FLAO</name>
<keyword evidence="3" id="KW-1015">Disulfide bond</keyword>
<evidence type="ECO:0000259" key="6">
    <source>
        <dbReference type="PROSITE" id="PS50853"/>
    </source>
</evidence>
<evidence type="ECO:0000313" key="9">
    <source>
        <dbReference type="Proteomes" id="UP000245429"/>
    </source>
</evidence>
<dbReference type="Gene3D" id="2.60.40.10">
    <property type="entry name" value="Immunoglobulins"/>
    <property type="match status" value="3"/>
</dbReference>